<dbReference type="AlphaFoldDB" id="A0A0D1BSZ3"/>
<accession>A0A0D1BSZ3</accession>
<organism evidence="2 3">
    <name type="scientific">Clostridium botulinum B2 450</name>
    <dbReference type="NCBI Taxonomy" id="1379739"/>
    <lineage>
        <taxon>Bacteria</taxon>
        <taxon>Bacillati</taxon>
        <taxon>Bacillota</taxon>
        <taxon>Clostridia</taxon>
        <taxon>Eubacteriales</taxon>
        <taxon>Clostridiaceae</taxon>
        <taxon>Clostridium</taxon>
    </lineage>
</organism>
<dbReference type="InterPro" id="IPR000182">
    <property type="entry name" value="GNAT_dom"/>
</dbReference>
<dbReference type="PATRIC" id="fig|1379739.3.peg.1248"/>
<gene>
    <name evidence="2" type="ORF">N495_04620</name>
</gene>
<dbReference type="RefSeq" id="WP_003489161.1">
    <property type="nucleotide sequence ID" value="NZ_JXSU01000007.1"/>
</dbReference>
<dbReference type="Gene3D" id="3.40.630.30">
    <property type="match status" value="1"/>
</dbReference>
<dbReference type="GO" id="GO:0016747">
    <property type="term" value="F:acyltransferase activity, transferring groups other than amino-acyl groups"/>
    <property type="evidence" value="ECO:0007669"/>
    <property type="project" value="InterPro"/>
</dbReference>
<evidence type="ECO:0000259" key="1">
    <source>
        <dbReference type="PROSITE" id="PS51186"/>
    </source>
</evidence>
<dbReference type="HOGENOM" id="CLU_013985_19_1_9"/>
<protein>
    <submittedName>
        <fullName evidence="2">GNAT family acetyltransferase</fullName>
    </submittedName>
</protein>
<dbReference type="PANTHER" id="PTHR43415">
    <property type="entry name" value="SPERMIDINE N(1)-ACETYLTRANSFERASE"/>
    <property type="match status" value="1"/>
</dbReference>
<dbReference type="InterPro" id="IPR016181">
    <property type="entry name" value="Acyl_CoA_acyltransferase"/>
</dbReference>
<evidence type="ECO:0000313" key="2">
    <source>
        <dbReference type="EMBL" id="KIS22892.1"/>
    </source>
</evidence>
<proteinExistence type="predicted"/>
<comment type="caution">
    <text evidence="2">The sequence shown here is derived from an EMBL/GenBank/DDBJ whole genome shotgun (WGS) entry which is preliminary data.</text>
</comment>
<feature type="domain" description="N-acetyltransferase" evidence="1">
    <location>
        <begin position="16"/>
        <end position="181"/>
    </location>
</feature>
<dbReference type="Pfam" id="PF00583">
    <property type="entry name" value="Acetyltransf_1"/>
    <property type="match status" value="1"/>
</dbReference>
<dbReference type="PANTHER" id="PTHR43415:SF3">
    <property type="entry name" value="GNAT-FAMILY ACETYLTRANSFERASE"/>
    <property type="match status" value="1"/>
</dbReference>
<evidence type="ECO:0000313" key="3">
    <source>
        <dbReference type="Proteomes" id="UP000032250"/>
    </source>
</evidence>
<dbReference type="PROSITE" id="PS51186">
    <property type="entry name" value="GNAT"/>
    <property type="match status" value="1"/>
</dbReference>
<dbReference type="EMBL" id="JXSU01000007">
    <property type="protein sequence ID" value="KIS22892.1"/>
    <property type="molecule type" value="Genomic_DNA"/>
</dbReference>
<name>A0A0D1BSZ3_CLOBO</name>
<dbReference type="OrthoDB" id="948250at2"/>
<keyword evidence="2" id="KW-0808">Transferase</keyword>
<reference evidence="2 3" key="1">
    <citation type="submission" date="2014-06" db="EMBL/GenBank/DDBJ databases">
        <title>Genome characterization of distinct group I Clostridium botulinum lineages.</title>
        <authorList>
            <person name="Giordani F."/>
            <person name="Anselmo A."/>
            <person name="Fillo S."/>
            <person name="Palozzi A.M."/>
            <person name="Fortunato A."/>
            <person name="Gentile B."/>
            <person name="Ciammaruconi A."/>
            <person name="Anniballi F."/>
            <person name="De Medici D."/>
            <person name="Lista F."/>
        </authorList>
    </citation>
    <scope>NUCLEOTIDE SEQUENCE [LARGE SCALE GENOMIC DNA]</scope>
    <source>
        <strain evidence="2 3">B2 450</strain>
    </source>
</reference>
<dbReference type="CDD" id="cd04301">
    <property type="entry name" value="NAT_SF"/>
    <property type="match status" value="1"/>
</dbReference>
<dbReference type="Proteomes" id="UP000032250">
    <property type="component" value="Unassembled WGS sequence"/>
</dbReference>
<sequence length="181" mass="20338">MGKIKQSKYNINGKTIIIRHAEVQDAEQLINVIKKVNQETDFLLKDPDEVCLTIKEEKEFIQSQIDSQVDLLIVPEVDGRIVGVCSLNGNTNKKIRHSAQFGLAVEKEYCGMGIGKNLMKSGIQWAKENGILRITLEVDINNYRAISLYLKLGFEIEGTLRNDKMLSDGSYTSGYVMALLL</sequence>
<dbReference type="SUPFAM" id="SSF55729">
    <property type="entry name" value="Acyl-CoA N-acyltransferases (Nat)"/>
    <property type="match status" value="1"/>
</dbReference>